<organism evidence="1 2">
    <name type="scientific">Coniochaeta pulveracea</name>
    <dbReference type="NCBI Taxonomy" id="177199"/>
    <lineage>
        <taxon>Eukaryota</taxon>
        <taxon>Fungi</taxon>
        <taxon>Dikarya</taxon>
        <taxon>Ascomycota</taxon>
        <taxon>Pezizomycotina</taxon>
        <taxon>Sordariomycetes</taxon>
        <taxon>Sordariomycetidae</taxon>
        <taxon>Coniochaetales</taxon>
        <taxon>Coniochaetaceae</taxon>
        <taxon>Coniochaeta</taxon>
    </lineage>
</organism>
<proteinExistence type="predicted"/>
<comment type="caution">
    <text evidence="1">The sequence shown here is derived from an EMBL/GenBank/DDBJ whole genome shotgun (WGS) entry which is preliminary data.</text>
</comment>
<dbReference type="Proteomes" id="UP000275385">
    <property type="component" value="Unassembled WGS sequence"/>
</dbReference>
<sequence length="147" mass="16287">MSIPAYEPLLQYGNVLKPFCGRAGAESDQLDVANSICDPQLSDPLCLLPLLINGAPANHHTIFYQCSPGTWLSENPMSSKMTTNPLIGRPLKLITERSASRQIKSLTKYCVCKRSLSYLSSSTQYSKHQQGVAVSKRRTIRKLRSTT</sequence>
<dbReference type="EMBL" id="QVQW01000009">
    <property type="protein sequence ID" value="RKU47423.1"/>
    <property type="molecule type" value="Genomic_DNA"/>
</dbReference>
<evidence type="ECO:0000313" key="2">
    <source>
        <dbReference type="Proteomes" id="UP000275385"/>
    </source>
</evidence>
<keyword evidence="2" id="KW-1185">Reference proteome</keyword>
<reference evidence="1 2" key="1">
    <citation type="submission" date="2018-08" db="EMBL/GenBank/DDBJ databases">
        <title>Draft genome of the lignicolous fungus Coniochaeta pulveracea.</title>
        <authorList>
            <person name="Borstlap C.J."/>
            <person name="De Witt R.N."/>
            <person name="Botha A."/>
            <person name="Volschenk H."/>
        </authorList>
    </citation>
    <scope>NUCLEOTIDE SEQUENCE [LARGE SCALE GENOMIC DNA]</scope>
    <source>
        <strain evidence="1 2">CAB683</strain>
    </source>
</reference>
<dbReference type="AlphaFoldDB" id="A0A420YHR9"/>
<evidence type="ECO:0000313" key="1">
    <source>
        <dbReference type="EMBL" id="RKU47423.1"/>
    </source>
</evidence>
<name>A0A420YHR9_9PEZI</name>
<gene>
    <name evidence="1" type="ORF">DL546_009930</name>
</gene>
<protein>
    <submittedName>
        <fullName evidence="1">Uncharacterized protein</fullName>
    </submittedName>
</protein>
<accession>A0A420YHR9</accession>